<comment type="caution">
    <text evidence="2">The sequence shown here is derived from an EMBL/GenBank/DDBJ whole genome shotgun (WGS) entry which is preliminary data.</text>
</comment>
<feature type="transmembrane region" description="Helical" evidence="1">
    <location>
        <begin position="141"/>
        <end position="161"/>
    </location>
</feature>
<dbReference type="Proteomes" id="UP000636709">
    <property type="component" value="Unassembled WGS sequence"/>
</dbReference>
<evidence type="ECO:0000313" key="2">
    <source>
        <dbReference type="EMBL" id="KAF8735920.1"/>
    </source>
</evidence>
<reference evidence="2" key="1">
    <citation type="submission" date="2020-07" db="EMBL/GenBank/DDBJ databases">
        <title>Genome sequence and genetic diversity analysis of an under-domesticated orphan crop, white fonio (Digitaria exilis).</title>
        <authorList>
            <person name="Bennetzen J.L."/>
            <person name="Chen S."/>
            <person name="Ma X."/>
            <person name="Wang X."/>
            <person name="Yssel A.E.J."/>
            <person name="Chaluvadi S.R."/>
            <person name="Johnson M."/>
            <person name="Gangashetty P."/>
            <person name="Hamidou F."/>
            <person name="Sanogo M.D."/>
            <person name="Zwaenepoel A."/>
            <person name="Wallace J."/>
            <person name="Van De Peer Y."/>
            <person name="Van Deynze A."/>
        </authorList>
    </citation>
    <scope>NUCLEOTIDE SEQUENCE</scope>
    <source>
        <tissue evidence="2">Leaves</tissue>
    </source>
</reference>
<organism evidence="2 3">
    <name type="scientific">Digitaria exilis</name>
    <dbReference type="NCBI Taxonomy" id="1010633"/>
    <lineage>
        <taxon>Eukaryota</taxon>
        <taxon>Viridiplantae</taxon>
        <taxon>Streptophyta</taxon>
        <taxon>Embryophyta</taxon>
        <taxon>Tracheophyta</taxon>
        <taxon>Spermatophyta</taxon>
        <taxon>Magnoliopsida</taxon>
        <taxon>Liliopsida</taxon>
        <taxon>Poales</taxon>
        <taxon>Poaceae</taxon>
        <taxon>PACMAD clade</taxon>
        <taxon>Panicoideae</taxon>
        <taxon>Panicodae</taxon>
        <taxon>Paniceae</taxon>
        <taxon>Anthephorinae</taxon>
        <taxon>Digitaria</taxon>
    </lineage>
</organism>
<keyword evidence="1" id="KW-0472">Membrane</keyword>
<dbReference type="OrthoDB" id="10461726at2759"/>
<evidence type="ECO:0000313" key="3">
    <source>
        <dbReference type="Proteomes" id="UP000636709"/>
    </source>
</evidence>
<sequence>MKIYIVEKFALPFSPIISTLLFFVGICYRRRKKSAESNISVFTPGVATYSSGHALPVTNEVPSPEFGSASKEWDTIQKRTVQMMSLLSSWERQTENSVIAGKMAGCKLNEPTEQKAAGNHLFSLRELCCRKGLRSNVCKRLRYVTFNSSLLTVFQLLISYFSF</sequence>
<keyword evidence="1" id="KW-1133">Transmembrane helix</keyword>
<dbReference type="EMBL" id="JACEFO010001484">
    <property type="protein sequence ID" value="KAF8735920.1"/>
    <property type="molecule type" value="Genomic_DNA"/>
</dbReference>
<protein>
    <submittedName>
        <fullName evidence="2">Uncharacterized protein</fullName>
    </submittedName>
</protein>
<keyword evidence="1" id="KW-0812">Transmembrane</keyword>
<name>A0A835FC18_9POAL</name>
<gene>
    <name evidence="2" type="ORF">HU200_014411</name>
</gene>
<feature type="transmembrane region" description="Helical" evidence="1">
    <location>
        <begin position="12"/>
        <end position="28"/>
    </location>
</feature>
<proteinExistence type="predicted"/>
<evidence type="ECO:0000256" key="1">
    <source>
        <dbReference type="SAM" id="Phobius"/>
    </source>
</evidence>
<accession>A0A835FC18</accession>
<dbReference type="AlphaFoldDB" id="A0A835FC18"/>
<keyword evidence="3" id="KW-1185">Reference proteome</keyword>